<dbReference type="PANTHER" id="PTHR30126:SF100">
    <property type="entry name" value="LYSR-FAMILY TRANSCRIPTIONAL REGULATOR"/>
    <property type="match status" value="1"/>
</dbReference>
<dbReference type="CDD" id="cd05466">
    <property type="entry name" value="PBP2_LTTR_substrate"/>
    <property type="match status" value="1"/>
</dbReference>
<evidence type="ECO:0000313" key="7">
    <source>
        <dbReference type="Proteomes" id="UP000632125"/>
    </source>
</evidence>
<evidence type="ECO:0000256" key="2">
    <source>
        <dbReference type="ARBA" id="ARBA00023015"/>
    </source>
</evidence>
<dbReference type="PANTHER" id="PTHR30126">
    <property type="entry name" value="HTH-TYPE TRANSCRIPTIONAL REGULATOR"/>
    <property type="match status" value="1"/>
</dbReference>
<keyword evidence="4" id="KW-0804">Transcription</keyword>
<dbReference type="PRINTS" id="PR00039">
    <property type="entry name" value="HTHLYSR"/>
</dbReference>
<evidence type="ECO:0000256" key="4">
    <source>
        <dbReference type="ARBA" id="ARBA00023163"/>
    </source>
</evidence>
<organism evidence="6 7">
    <name type="scientific">Paenibacillus arenilitoris</name>
    <dbReference type="NCBI Taxonomy" id="2772299"/>
    <lineage>
        <taxon>Bacteria</taxon>
        <taxon>Bacillati</taxon>
        <taxon>Bacillota</taxon>
        <taxon>Bacilli</taxon>
        <taxon>Bacillales</taxon>
        <taxon>Paenibacillaceae</taxon>
        <taxon>Paenibacillus</taxon>
    </lineage>
</organism>
<dbReference type="Pfam" id="PF00126">
    <property type="entry name" value="HTH_1"/>
    <property type="match status" value="1"/>
</dbReference>
<dbReference type="RefSeq" id="WP_190859511.1">
    <property type="nucleotide sequence ID" value="NZ_JACXIY010000008.1"/>
</dbReference>
<dbReference type="GO" id="GO:0003700">
    <property type="term" value="F:DNA-binding transcription factor activity"/>
    <property type="evidence" value="ECO:0007669"/>
    <property type="project" value="InterPro"/>
</dbReference>
<evidence type="ECO:0000259" key="5">
    <source>
        <dbReference type="PROSITE" id="PS50931"/>
    </source>
</evidence>
<dbReference type="SUPFAM" id="SSF46785">
    <property type="entry name" value="Winged helix' DNA-binding domain"/>
    <property type="match status" value="1"/>
</dbReference>
<reference evidence="6" key="1">
    <citation type="submission" date="2020-09" db="EMBL/GenBank/DDBJ databases">
        <title>A novel bacterium of genus Paenibacillus, isolated from South China Sea.</title>
        <authorList>
            <person name="Huang H."/>
            <person name="Mo K."/>
            <person name="Hu Y."/>
        </authorList>
    </citation>
    <scope>NUCLEOTIDE SEQUENCE</scope>
    <source>
        <strain evidence="6">IB182493</strain>
    </source>
</reference>
<dbReference type="InterPro" id="IPR000847">
    <property type="entry name" value="LysR_HTH_N"/>
</dbReference>
<sequence>MELTYLQTFREIVKWGSYTRAAEQLGYAQSSVTTQIQRLEASYGAVLFERYGRTMRLTMAGEALLPYASEMLRLHAESKEVVSKQSAGALTIGTIETLAAFFLPPYLQAYRRDYPEMKVNLQPGNEPFIIEAVKEGTMDVGLILDPPLADPELHTVVVRKEELVIAAHPDHRLGGLAAAQVRDLAGESLILTEEGCTYRAMLLRALKEEGVEHQLSYEFGNLEAIKQCVVYGLGVALLPRIVVEEELRNGRLKAVPFSHPSCEFYTQLIYSRKKWMSAAFRDFIALMRGGRGEASKMHE</sequence>
<dbReference type="InterPro" id="IPR036390">
    <property type="entry name" value="WH_DNA-bd_sf"/>
</dbReference>
<dbReference type="Proteomes" id="UP000632125">
    <property type="component" value="Unassembled WGS sequence"/>
</dbReference>
<comment type="similarity">
    <text evidence="1">Belongs to the LysR transcriptional regulatory family.</text>
</comment>
<keyword evidence="2" id="KW-0805">Transcription regulation</keyword>
<proteinExistence type="inferred from homology"/>
<dbReference type="SUPFAM" id="SSF53850">
    <property type="entry name" value="Periplasmic binding protein-like II"/>
    <property type="match status" value="1"/>
</dbReference>
<dbReference type="FunFam" id="1.10.10.10:FF:000001">
    <property type="entry name" value="LysR family transcriptional regulator"/>
    <property type="match status" value="1"/>
</dbReference>
<dbReference type="InterPro" id="IPR005119">
    <property type="entry name" value="LysR_subst-bd"/>
</dbReference>
<evidence type="ECO:0000313" key="6">
    <source>
        <dbReference type="EMBL" id="MBD2868203.1"/>
    </source>
</evidence>
<dbReference type="PROSITE" id="PS50931">
    <property type="entry name" value="HTH_LYSR"/>
    <property type="match status" value="1"/>
</dbReference>
<dbReference type="InterPro" id="IPR036388">
    <property type="entry name" value="WH-like_DNA-bd_sf"/>
</dbReference>
<feature type="domain" description="HTH lysR-type" evidence="5">
    <location>
        <begin position="1"/>
        <end position="58"/>
    </location>
</feature>
<evidence type="ECO:0000256" key="1">
    <source>
        <dbReference type="ARBA" id="ARBA00009437"/>
    </source>
</evidence>
<keyword evidence="7" id="KW-1185">Reference proteome</keyword>
<keyword evidence="3" id="KW-0238">DNA-binding</keyword>
<dbReference type="Gene3D" id="1.10.10.10">
    <property type="entry name" value="Winged helix-like DNA-binding domain superfamily/Winged helix DNA-binding domain"/>
    <property type="match status" value="1"/>
</dbReference>
<dbReference type="GO" id="GO:0000976">
    <property type="term" value="F:transcription cis-regulatory region binding"/>
    <property type="evidence" value="ECO:0007669"/>
    <property type="project" value="TreeGrafter"/>
</dbReference>
<accession>A0A927H562</accession>
<protein>
    <submittedName>
        <fullName evidence="6">LysR family transcriptional regulator</fullName>
    </submittedName>
</protein>
<comment type="caution">
    <text evidence="6">The sequence shown here is derived from an EMBL/GenBank/DDBJ whole genome shotgun (WGS) entry which is preliminary data.</text>
</comment>
<dbReference type="Pfam" id="PF03466">
    <property type="entry name" value="LysR_substrate"/>
    <property type="match status" value="1"/>
</dbReference>
<evidence type="ECO:0000256" key="3">
    <source>
        <dbReference type="ARBA" id="ARBA00023125"/>
    </source>
</evidence>
<dbReference type="Gene3D" id="3.40.190.290">
    <property type="match status" value="1"/>
</dbReference>
<gene>
    <name evidence="6" type="ORF">IDH41_06425</name>
</gene>
<dbReference type="EMBL" id="JACXIY010000008">
    <property type="protein sequence ID" value="MBD2868203.1"/>
    <property type="molecule type" value="Genomic_DNA"/>
</dbReference>
<name>A0A927H562_9BACL</name>
<dbReference type="AlphaFoldDB" id="A0A927H562"/>